<proteinExistence type="inferred from homology"/>
<name>A0ABV4ZII8_9ACTN</name>
<dbReference type="GO" id="GO:0009003">
    <property type="term" value="F:signal peptidase activity"/>
    <property type="evidence" value="ECO:0007669"/>
    <property type="project" value="UniProtKB-EC"/>
</dbReference>
<reference evidence="9 10" key="1">
    <citation type="submission" date="2024-09" db="EMBL/GenBank/DDBJ databases">
        <title>Draft genome sequence of multifaceted antimicrobials producing Streptomyces sp. strain FH1.</title>
        <authorList>
            <person name="Hassan F."/>
            <person name="Ali H."/>
            <person name="Hassan N."/>
            <person name="Nawaz A."/>
        </authorList>
    </citation>
    <scope>NUCLEOTIDE SEQUENCE [LARGE SCALE GENOMIC DNA]</scope>
    <source>
        <strain evidence="9 10">FH1</strain>
    </source>
</reference>
<gene>
    <name evidence="9" type="primary">lepB</name>
    <name evidence="9" type="ORF">ACE11A_00390</name>
</gene>
<evidence type="ECO:0000256" key="3">
    <source>
        <dbReference type="ARBA" id="ARBA00009370"/>
    </source>
</evidence>
<feature type="compositionally biased region" description="Basic and acidic residues" evidence="7">
    <location>
        <begin position="31"/>
        <end position="58"/>
    </location>
</feature>
<evidence type="ECO:0000313" key="10">
    <source>
        <dbReference type="Proteomes" id="UP001577267"/>
    </source>
</evidence>
<evidence type="ECO:0000256" key="4">
    <source>
        <dbReference type="ARBA" id="ARBA00013208"/>
    </source>
</evidence>
<keyword evidence="5 6" id="KW-0378">Hydrolase</keyword>
<evidence type="ECO:0000313" key="9">
    <source>
        <dbReference type="EMBL" id="MFB4192836.1"/>
    </source>
</evidence>
<dbReference type="InterPro" id="IPR019758">
    <property type="entry name" value="Pept_S26A_signal_pept_1_CS"/>
</dbReference>
<dbReference type="PANTHER" id="PTHR43390">
    <property type="entry name" value="SIGNAL PEPTIDASE I"/>
    <property type="match status" value="1"/>
</dbReference>
<protein>
    <recommendedName>
        <fullName evidence="4 6">Signal peptidase I</fullName>
        <ecNumber evidence="4 6">3.4.21.89</ecNumber>
    </recommendedName>
</protein>
<keyword evidence="6" id="KW-0812">Transmembrane</keyword>
<evidence type="ECO:0000256" key="2">
    <source>
        <dbReference type="ARBA" id="ARBA00004401"/>
    </source>
</evidence>
<dbReference type="RefSeq" id="WP_375060927.1">
    <property type="nucleotide sequence ID" value="NZ_JBHGBT010000001.1"/>
</dbReference>
<dbReference type="InterPro" id="IPR000223">
    <property type="entry name" value="Pept_S26A_signal_pept_1"/>
</dbReference>
<feature type="domain" description="Peptidase S26" evidence="8">
    <location>
        <begin position="81"/>
        <end position="274"/>
    </location>
</feature>
<comment type="subcellular location">
    <subcellularLocation>
        <location evidence="2">Cell membrane</location>
        <topology evidence="2">Single-pass type II membrane protein</topology>
    </subcellularLocation>
    <subcellularLocation>
        <location evidence="6">Membrane</location>
        <topology evidence="6">Single-pass type II membrane protein</topology>
    </subcellularLocation>
</comment>
<feature type="region of interest" description="Disordered" evidence="7">
    <location>
        <begin position="1"/>
        <end position="69"/>
    </location>
</feature>
<accession>A0ABV4ZII8</accession>
<dbReference type="PRINTS" id="PR00727">
    <property type="entry name" value="LEADERPTASE"/>
</dbReference>
<dbReference type="EMBL" id="JBHGBT010000001">
    <property type="protein sequence ID" value="MFB4192836.1"/>
    <property type="molecule type" value="Genomic_DNA"/>
</dbReference>
<evidence type="ECO:0000256" key="6">
    <source>
        <dbReference type="RuleBase" id="RU362042"/>
    </source>
</evidence>
<dbReference type="Pfam" id="PF10502">
    <property type="entry name" value="Peptidase_S26"/>
    <property type="match status" value="1"/>
</dbReference>
<dbReference type="SUPFAM" id="SSF51306">
    <property type="entry name" value="LexA/Signal peptidase"/>
    <property type="match status" value="1"/>
</dbReference>
<dbReference type="InterPro" id="IPR019533">
    <property type="entry name" value="Peptidase_S26"/>
</dbReference>
<feature type="compositionally biased region" description="Basic residues" evidence="7">
    <location>
        <begin position="381"/>
        <end position="399"/>
    </location>
</feature>
<organism evidence="9 10">
    <name type="scientific">Streptomyces carpaticus</name>
    <dbReference type="NCBI Taxonomy" id="285558"/>
    <lineage>
        <taxon>Bacteria</taxon>
        <taxon>Bacillati</taxon>
        <taxon>Actinomycetota</taxon>
        <taxon>Actinomycetes</taxon>
        <taxon>Kitasatosporales</taxon>
        <taxon>Streptomycetaceae</taxon>
        <taxon>Streptomyces</taxon>
    </lineage>
</organism>
<feature type="transmembrane region" description="Helical" evidence="6">
    <location>
        <begin position="79"/>
        <end position="102"/>
    </location>
</feature>
<comment type="caution">
    <text evidence="9">The sequence shown here is derived from an EMBL/GenBank/DDBJ whole genome shotgun (WGS) entry which is preliminary data.</text>
</comment>
<feature type="compositionally biased region" description="Basic residues" evidence="7">
    <location>
        <begin position="7"/>
        <end position="16"/>
    </location>
</feature>
<keyword evidence="10" id="KW-1185">Reference proteome</keyword>
<sequence>MGERGKPRSGRGRLGRGKQELPEESSGARDAAAEAARDQHEDEAAERPTLRGPGEGRADRRRAAKRIKRRRRLRATREIPILIGVALLIALVLKTFLVQAFVIPSGSMEQTIKIDDRVLVDKLTPWFGWEPQRGEVVVFRDPGGWLEQDAQATAGDPPAGIKQLRDALTWIGLLPSAEDQDLIKRVIGVGGDTVVCCEEAGRITVNGVAVDEPYLYPGNPPSRIEFEVTVPEGHIFVMGDHRSNSADSRYHLEGPDQGTVPIDLVVGRAVVIAWPFAHWQRLDGSDAFAAVPDPDGAGDGAPARAGPPQRAAIEDNVLAPLPIPAELPLVMGVVGLWRSAHGRKRSVRSGCGGCGGRCTVRCGRTGGTSGESPRRSIWRGAPRRRQRPRRPGRGRLSAR</sequence>
<dbReference type="EC" id="3.4.21.89" evidence="4 6"/>
<dbReference type="PROSITE" id="PS00761">
    <property type="entry name" value="SPASE_I_3"/>
    <property type="match status" value="1"/>
</dbReference>
<dbReference type="CDD" id="cd06530">
    <property type="entry name" value="S26_SPase_I"/>
    <property type="match status" value="1"/>
</dbReference>
<feature type="region of interest" description="Disordered" evidence="7">
    <location>
        <begin position="362"/>
        <end position="399"/>
    </location>
</feature>
<dbReference type="PANTHER" id="PTHR43390:SF1">
    <property type="entry name" value="CHLOROPLAST PROCESSING PEPTIDASE"/>
    <property type="match status" value="1"/>
</dbReference>
<dbReference type="InterPro" id="IPR036286">
    <property type="entry name" value="LexA/Signal_pep-like_sf"/>
</dbReference>
<dbReference type="Gene3D" id="2.10.109.10">
    <property type="entry name" value="Umud Fragment, subunit A"/>
    <property type="match status" value="1"/>
</dbReference>
<evidence type="ECO:0000256" key="5">
    <source>
        <dbReference type="ARBA" id="ARBA00022801"/>
    </source>
</evidence>
<dbReference type="NCBIfam" id="TIGR02227">
    <property type="entry name" value="sigpep_I_bact"/>
    <property type="match status" value="1"/>
</dbReference>
<comment type="catalytic activity">
    <reaction evidence="1 6">
        <text>Cleavage of hydrophobic, N-terminal signal or leader sequences from secreted and periplasmic proteins.</text>
        <dbReference type="EC" id="3.4.21.89"/>
    </reaction>
</comment>
<dbReference type="Proteomes" id="UP001577267">
    <property type="component" value="Unassembled WGS sequence"/>
</dbReference>
<keyword evidence="6" id="KW-1133">Transmembrane helix</keyword>
<comment type="similarity">
    <text evidence="3 6">Belongs to the peptidase S26 family.</text>
</comment>
<evidence type="ECO:0000256" key="7">
    <source>
        <dbReference type="SAM" id="MobiDB-lite"/>
    </source>
</evidence>
<keyword evidence="6" id="KW-0472">Membrane</keyword>
<keyword evidence="6" id="KW-0645">Protease</keyword>
<feature type="compositionally biased region" description="Basic residues" evidence="7">
    <location>
        <begin position="59"/>
        <end position="69"/>
    </location>
</feature>
<evidence type="ECO:0000256" key="1">
    <source>
        <dbReference type="ARBA" id="ARBA00000677"/>
    </source>
</evidence>
<evidence type="ECO:0000259" key="8">
    <source>
        <dbReference type="Pfam" id="PF10502"/>
    </source>
</evidence>